<dbReference type="InterPro" id="IPR006366">
    <property type="entry name" value="CobA/CysG_C"/>
</dbReference>
<dbReference type="PROSITE" id="PS00840">
    <property type="entry name" value="SUMT_2"/>
    <property type="match status" value="1"/>
</dbReference>
<evidence type="ECO:0000256" key="1">
    <source>
        <dbReference type="ARBA" id="ARBA00005879"/>
    </source>
</evidence>
<evidence type="ECO:0000313" key="14">
    <source>
        <dbReference type="EMBL" id="HGT40984.1"/>
    </source>
</evidence>
<evidence type="ECO:0000256" key="9">
    <source>
        <dbReference type="ARBA" id="ARBA00060548"/>
    </source>
</evidence>
<dbReference type="CDD" id="cd11642">
    <property type="entry name" value="SUMT"/>
    <property type="match status" value="1"/>
</dbReference>
<dbReference type="AlphaFoldDB" id="A0A7C4QRH2"/>
<dbReference type="FunFam" id="3.30.950.10:FF:000001">
    <property type="entry name" value="Siroheme synthase"/>
    <property type="match status" value="1"/>
</dbReference>
<reference evidence="14" key="1">
    <citation type="journal article" date="2020" name="mSystems">
        <title>Genome- and Community-Level Interaction Insights into Carbon Utilization and Element Cycling Functions of Hydrothermarchaeota in Hydrothermal Sediment.</title>
        <authorList>
            <person name="Zhou Z."/>
            <person name="Liu Y."/>
            <person name="Xu W."/>
            <person name="Pan J."/>
            <person name="Luo Z.H."/>
            <person name="Li M."/>
        </authorList>
    </citation>
    <scope>NUCLEOTIDE SEQUENCE [LARGE SCALE GENOMIC DNA]</scope>
    <source>
        <strain evidence="14">SpSt-508</strain>
    </source>
</reference>
<dbReference type="PROSITE" id="PS00839">
    <property type="entry name" value="SUMT_1"/>
    <property type="match status" value="1"/>
</dbReference>
<comment type="similarity">
    <text evidence="1 10">Belongs to the precorrin methyltransferase family.</text>
</comment>
<evidence type="ECO:0000256" key="5">
    <source>
        <dbReference type="ARBA" id="ARBA00022679"/>
    </source>
</evidence>
<dbReference type="CDD" id="cd06578">
    <property type="entry name" value="HemD"/>
    <property type="match status" value="1"/>
</dbReference>
<feature type="domain" description="Tetrapyrrole biosynthesis uroporphyrinogen III synthase" evidence="13">
    <location>
        <begin position="282"/>
        <end position="508"/>
    </location>
</feature>
<dbReference type="Pfam" id="PF02602">
    <property type="entry name" value="HEM4"/>
    <property type="match status" value="1"/>
</dbReference>
<feature type="domain" description="Tetrapyrrole methylase" evidence="12">
    <location>
        <begin position="16"/>
        <end position="229"/>
    </location>
</feature>
<dbReference type="Gene3D" id="3.40.50.10090">
    <property type="match status" value="2"/>
</dbReference>
<evidence type="ECO:0000256" key="7">
    <source>
        <dbReference type="ARBA" id="ARBA00023244"/>
    </source>
</evidence>
<dbReference type="GO" id="GO:0009236">
    <property type="term" value="P:cobalamin biosynthetic process"/>
    <property type="evidence" value="ECO:0007669"/>
    <property type="project" value="UniProtKB-KW"/>
</dbReference>
<dbReference type="PANTHER" id="PTHR45790">
    <property type="entry name" value="SIROHEME SYNTHASE-RELATED"/>
    <property type="match status" value="1"/>
</dbReference>
<comment type="pathway">
    <text evidence="8">Porphyrin-containing compound metabolism; siroheme biosynthesis; precorrin-2 from uroporphyrinogen III: step 1/1.</text>
</comment>
<evidence type="ECO:0000256" key="10">
    <source>
        <dbReference type="RuleBase" id="RU003960"/>
    </source>
</evidence>
<comment type="pathway">
    <text evidence="9">Cofactor biosynthesis; adenosylcobalamin biosynthesis; precorrin-2 from uroporphyrinogen III: step 1/1.</text>
</comment>
<dbReference type="GO" id="GO:0004852">
    <property type="term" value="F:uroporphyrinogen-III synthase activity"/>
    <property type="evidence" value="ECO:0007669"/>
    <property type="project" value="InterPro"/>
</dbReference>
<dbReference type="InterPro" id="IPR000878">
    <property type="entry name" value="4pyrrol_Mease"/>
</dbReference>
<dbReference type="GO" id="GO:0032259">
    <property type="term" value="P:methylation"/>
    <property type="evidence" value="ECO:0007669"/>
    <property type="project" value="UniProtKB-KW"/>
</dbReference>
<dbReference type="Gene3D" id="3.40.1010.10">
    <property type="entry name" value="Cobalt-precorrin-4 Transmethylase, Domain 1"/>
    <property type="match status" value="1"/>
</dbReference>
<name>A0A7C4QRH2_9PLAN</name>
<evidence type="ECO:0000256" key="11">
    <source>
        <dbReference type="SAM" id="MobiDB-lite"/>
    </source>
</evidence>
<keyword evidence="3" id="KW-0169">Cobalamin biosynthesis</keyword>
<dbReference type="InterPro" id="IPR050161">
    <property type="entry name" value="Siro_Cobalamin_biosynth"/>
</dbReference>
<dbReference type="GO" id="GO:0004851">
    <property type="term" value="F:uroporphyrin-III C-methyltransferase activity"/>
    <property type="evidence" value="ECO:0007669"/>
    <property type="project" value="UniProtKB-EC"/>
</dbReference>
<feature type="region of interest" description="Disordered" evidence="11">
    <location>
        <begin position="517"/>
        <end position="542"/>
    </location>
</feature>
<comment type="caution">
    <text evidence="14">The sequence shown here is derived from an EMBL/GenBank/DDBJ whole genome shotgun (WGS) entry which is preliminary data.</text>
</comment>
<dbReference type="InterPro" id="IPR036108">
    <property type="entry name" value="4pyrrol_syn_uPrphyn_synt_sf"/>
</dbReference>
<dbReference type="EC" id="2.1.1.107" evidence="2"/>
<dbReference type="NCBIfam" id="TIGR01469">
    <property type="entry name" value="cobA_cysG_Cterm"/>
    <property type="match status" value="1"/>
</dbReference>
<dbReference type="InterPro" id="IPR014776">
    <property type="entry name" value="4pyrrole_Mease_sub2"/>
</dbReference>
<feature type="compositionally biased region" description="Low complexity" evidence="11">
    <location>
        <begin position="517"/>
        <end position="527"/>
    </location>
</feature>
<dbReference type="Gene3D" id="3.30.950.10">
    <property type="entry name" value="Methyltransferase, Cobalt-precorrin-4 Transmethylase, Domain 2"/>
    <property type="match status" value="1"/>
</dbReference>
<evidence type="ECO:0000256" key="3">
    <source>
        <dbReference type="ARBA" id="ARBA00022573"/>
    </source>
</evidence>
<dbReference type="PANTHER" id="PTHR45790:SF3">
    <property type="entry name" value="S-ADENOSYL-L-METHIONINE-DEPENDENT UROPORPHYRINOGEN III METHYLTRANSFERASE, CHLOROPLASTIC"/>
    <property type="match status" value="1"/>
</dbReference>
<dbReference type="FunFam" id="3.40.1010.10:FF:000001">
    <property type="entry name" value="Siroheme synthase"/>
    <property type="match status" value="1"/>
</dbReference>
<evidence type="ECO:0000256" key="6">
    <source>
        <dbReference type="ARBA" id="ARBA00022691"/>
    </source>
</evidence>
<evidence type="ECO:0000256" key="8">
    <source>
        <dbReference type="ARBA" id="ARBA00025705"/>
    </source>
</evidence>
<evidence type="ECO:0000256" key="2">
    <source>
        <dbReference type="ARBA" id="ARBA00012162"/>
    </source>
</evidence>
<dbReference type="InterPro" id="IPR003754">
    <property type="entry name" value="4pyrrol_synth_uPrphyn_synth"/>
</dbReference>
<dbReference type="InterPro" id="IPR035996">
    <property type="entry name" value="4pyrrol_Methylase_sf"/>
</dbReference>
<sequence>MAPADDPPPGSSAPGKVYLVGAGPGDPGLITVRGLQCLQQADLILYDGLVNPLLLRHSRARAERSCRTEGPQGPRLDQEAINARLIEAARQGLTVVRLKGGDPFIFGRGTEEAAALAEAGIPFEVVPGITAATAAAVYAGISLTHREFSSAVAFVTGHEDPAKPDATLDYGVLARFPGTLVFYMGLHRLESITQRLIAAGKPPHTPAAVVSRATTPLQRTVTASLAELAAAARAAGLHAPSLVIVGDCVRVRSQARWFEERPLYGQLIGITRPEEQSDTAIERALELGAQPVVLPTIAIGPPDDWSSVDAVLERLHDFDWLLCTSVNGVTAFLERLWHRGGDARRLSRCRIAAIGPSTAAAFERFGLRCDVVPTDYRAEALAAALQPLVAGQRVLWARANRGRDVLLHQLAAAGATVESVVVYTNRDIDHWPPAEQALLEAGQVDWIGLSSPSIARNVARLATPAARRHFGRKTRLCAISPVTAAAAEEAGLPIAVVAHVFTWEGMFQAMAAALNRDSSAGSRDSSAPQRDSSAPQRDSSAP</sequence>
<dbReference type="GO" id="GO:0019354">
    <property type="term" value="P:siroheme biosynthetic process"/>
    <property type="evidence" value="ECO:0007669"/>
    <property type="project" value="InterPro"/>
</dbReference>
<evidence type="ECO:0000259" key="13">
    <source>
        <dbReference type="Pfam" id="PF02602"/>
    </source>
</evidence>
<dbReference type="Pfam" id="PF00590">
    <property type="entry name" value="TP_methylase"/>
    <property type="match status" value="1"/>
</dbReference>
<organism evidence="14">
    <name type="scientific">Schlesneria paludicola</name>
    <dbReference type="NCBI Taxonomy" id="360056"/>
    <lineage>
        <taxon>Bacteria</taxon>
        <taxon>Pseudomonadati</taxon>
        <taxon>Planctomycetota</taxon>
        <taxon>Planctomycetia</taxon>
        <taxon>Planctomycetales</taxon>
        <taxon>Planctomycetaceae</taxon>
        <taxon>Schlesneria</taxon>
    </lineage>
</organism>
<gene>
    <name evidence="14" type="primary">cobA</name>
    <name evidence="14" type="ORF">ENS64_17200</name>
</gene>
<dbReference type="InterPro" id="IPR014777">
    <property type="entry name" value="4pyrrole_Mease_sub1"/>
</dbReference>
<evidence type="ECO:0000256" key="4">
    <source>
        <dbReference type="ARBA" id="ARBA00022603"/>
    </source>
</evidence>
<dbReference type="SUPFAM" id="SSF69618">
    <property type="entry name" value="HemD-like"/>
    <property type="match status" value="1"/>
</dbReference>
<protein>
    <recommendedName>
        <fullName evidence="2">uroporphyrinogen-III C-methyltransferase</fullName>
        <ecNumber evidence="2">2.1.1.107</ecNumber>
    </recommendedName>
</protein>
<dbReference type="NCBIfam" id="NF004790">
    <property type="entry name" value="PRK06136.1"/>
    <property type="match status" value="1"/>
</dbReference>
<keyword evidence="4 10" id="KW-0489">Methyltransferase</keyword>
<dbReference type="SUPFAM" id="SSF53790">
    <property type="entry name" value="Tetrapyrrole methylase"/>
    <property type="match status" value="1"/>
</dbReference>
<accession>A0A7C4QRH2</accession>
<proteinExistence type="inferred from homology"/>
<dbReference type="InterPro" id="IPR003043">
    <property type="entry name" value="Uropor_MeTrfase_CS"/>
</dbReference>
<feature type="compositionally biased region" description="Polar residues" evidence="11">
    <location>
        <begin position="528"/>
        <end position="542"/>
    </location>
</feature>
<keyword evidence="7" id="KW-0627">Porphyrin biosynthesis</keyword>
<keyword evidence="6" id="KW-0949">S-adenosyl-L-methionine</keyword>
<keyword evidence="5 10" id="KW-0808">Transferase</keyword>
<evidence type="ECO:0000259" key="12">
    <source>
        <dbReference type="Pfam" id="PF00590"/>
    </source>
</evidence>
<dbReference type="EMBL" id="DSVQ01000019">
    <property type="protein sequence ID" value="HGT40984.1"/>
    <property type="molecule type" value="Genomic_DNA"/>
</dbReference>